<dbReference type="InterPro" id="IPR057174">
    <property type="entry name" value="DUF7852"/>
</dbReference>
<gene>
    <name evidence="3" type="ORF">SAMN02746091_00044</name>
</gene>
<keyword evidence="4" id="KW-1185">Reference proteome</keyword>
<dbReference type="Pfam" id="PF25250">
    <property type="entry name" value="DUF7852"/>
    <property type="match status" value="1"/>
</dbReference>
<organism evidence="3 4">
    <name type="scientific">Caloramator proteoclasticus DSM 10124</name>
    <dbReference type="NCBI Taxonomy" id="1121262"/>
    <lineage>
        <taxon>Bacteria</taxon>
        <taxon>Bacillati</taxon>
        <taxon>Bacillota</taxon>
        <taxon>Clostridia</taxon>
        <taxon>Eubacteriales</taxon>
        <taxon>Clostridiaceae</taxon>
        <taxon>Caloramator</taxon>
    </lineage>
</organism>
<feature type="region of interest" description="Disordered" evidence="1">
    <location>
        <begin position="1"/>
        <end position="46"/>
    </location>
</feature>
<reference evidence="4" key="1">
    <citation type="submission" date="2016-11" db="EMBL/GenBank/DDBJ databases">
        <authorList>
            <person name="Varghese N."/>
            <person name="Submissions S."/>
        </authorList>
    </citation>
    <scope>NUCLEOTIDE SEQUENCE [LARGE SCALE GENOMIC DNA]</scope>
    <source>
        <strain evidence="4">DSM 10124</strain>
    </source>
</reference>
<protein>
    <recommendedName>
        <fullName evidence="2">DUF7852 domain-containing protein</fullName>
    </recommendedName>
</protein>
<name>A0A1M4S7R7_9CLOT</name>
<feature type="compositionally biased region" description="Basic and acidic residues" evidence="1">
    <location>
        <begin position="1"/>
        <end position="17"/>
    </location>
</feature>
<dbReference type="AlphaFoldDB" id="A0A1M4S7R7"/>
<dbReference type="Proteomes" id="UP000184423">
    <property type="component" value="Unassembled WGS sequence"/>
</dbReference>
<feature type="compositionally biased region" description="Acidic residues" evidence="1">
    <location>
        <begin position="23"/>
        <end position="33"/>
    </location>
</feature>
<accession>A0A1M4S7R7</accession>
<dbReference type="EMBL" id="FQVG01000001">
    <property type="protein sequence ID" value="SHE28231.1"/>
    <property type="molecule type" value="Genomic_DNA"/>
</dbReference>
<proteinExistence type="predicted"/>
<sequence length="256" mass="29321">MSSKSKRSEELNIKEEPNLTVDILEDNENTEVDETSRGGQEGECDPILISSKNIPECKNEPEEPCCSNVSYINVPVVISQFKICLQLENSVRFCEPVVCIKASKKTLQLKECKLIPGTKKVFIRGVIKKVLEYASARCQSSKGTSGNIRYLTYLVPFECTTEISYINPPEIKANKEQKFIPLEYHFVCEDKGYFNQNIICEIVRYKINELMCREDVVPVENIKGQDCFYKMREKIVLNLHLRLMQNQVVCMNKGAN</sequence>
<evidence type="ECO:0000259" key="2">
    <source>
        <dbReference type="Pfam" id="PF25250"/>
    </source>
</evidence>
<evidence type="ECO:0000256" key="1">
    <source>
        <dbReference type="SAM" id="MobiDB-lite"/>
    </source>
</evidence>
<dbReference type="RefSeq" id="WP_073247565.1">
    <property type="nucleotide sequence ID" value="NZ_FQVG01000001.1"/>
</dbReference>
<evidence type="ECO:0000313" key="4">
    <source>
        <dbReference type="Proteomes" id="UP000184423"/>
    </source>
</evidence>
<feature type="domain" description="DUF7852" evidence="2">
    <location>
        <begin position="49"/>
        <end position="117"/>
    </location>
</feature>
<evidence type="ECO:0000313" key="3">
    <source>
        <dbReference type="EMBL" id="SHE28231.1"/>
    </source>
</evidence>